<gene>
    <name evidence="1" type="ORF">K7G82_24075</name>
</gene>
<protein>
    <submittedName>
        <fullName evidence="1">Enoyl-CoA hydratase</fullName>
    </submittedName>
</protein>
<organism evidence="1 2">
    <name type="scientific">Sphingomonas colocasiae</name>
    <dbReference type="NCBI Taxonomy" id="1848973"/>
    <lineage>
        <taxon>Bacteria</taxon>
        <taxon>Pseudomonadati</taxon>
        <taxon>Pseudomonadota</taxon>
        <taxon>Alphaproteobacteria</taxon>
        <taxon>Sphingomonadales</taxon>
        <taxon>Sphingomonadaceae</taxon>
        <taxon>Sphingomonas</taxon>
    </lineage>
</organism>
<comment type="caution">
    <text evidence="1">The sequence shown here is derived from an EMBL/GenBank/DDBJ whole genome shotgun (WGS) entry which is preliminary data.</text>
</comment>
<dbReference type="Pfam" id="PF00378">
    <property type="entry name" value="ECH_1"/>
    <property type="match status" value="1"/>
</dbReference>
<dbReference type="PANTHER" id="PTHR11941:SF124">
    <property type="entry name" value="ENOYL-COA HYDRATASE ECHA13-RELATED"/>
    <property type="match status" value="1"/>
</dbReference>
<keyword evidence="2" id="KW-1185">Reference proteome</keyword>
<dbReference type="Proteomes" id="UP000706039">
    <property type="component" value="Unassembled WGS sequence"/>
</dbReference>
<proteinExistence type="predicted"/>
<evidence type="ECO:0000313" key="2">
    <source>
        <dbReference type="Proteomes" id="UP000706039"/>
    </source>
</evidence>
<dbReference type="InterPro" id="IPR029045">
    <property type="entry name" value="ClpP/crotonase-like_dom_sf"/>
</dbReference>
<dbReference type="InterPro" id="IPR001753">
    <property type="entry name" value="Enoyl-CoA_hydra/iso"/>
</dbReference>
<accession>A0ABS7PZI9</accession>
<dbReference type="NCBIfam" id="NF006140">
    <property type="entry name" value="PRK08290.1"/>
    <property type="match status" value="1"/>
</dbReference>
<dbReference type="SUPFAM" id="SSF52096">
    <property type="entry name" value="ClpP/crotonase"/>
    <property type="match status" value="1"/>
</dbReference>
<dbReference type="Gene3D" id="3.90.226.10">
    <property type="entry name" value="2-enoyl-CoA Hydratase, Chain A, domain 1"/>
    <property type="match status" value="1"/>
</dbReference>
<dbReference type="RefSeq" id="WP_222992512.1">
    <property type="nucleotide sequence ID" value="NZ_JAINVV010000012.1"/>
</dbReference>
<reference evidence="1 2" key="1">
    <citation type="submission" date="2021-08" db="EMBL/GenBank/DDBJ databases">
        <authorList>
            <person name="Tuo L."/>
        </authorList>
    </citation>
    <scope>NUCLEOTIDE SEQUENCE [LARGE SCALE GENOMIC DNA]</scope>
    <source>
        <strain evidence="1 2">JCM 31229</strain>
    </source>
</reference>
<evidence type="ECO:0000313" key="1">
    <source>
        <dbReference type="EMBL" id="MBY8825404.1"/>
    </source>
</evidence>
<sequence length="282" mass="30909">MPDAAPPLVLYDQDVPGVARIRLNRPEQRNAQDFPLLYALNDAFDRAIADETVRCIILGGEGRDFSAGHDLKGAGMALGRDRPATGQWGGFDEPGAHGWYASEQEIYLGLTKRWRNLAKPTIAAVRGNCLGAGLALAWACDLIVAADDARFADPVVTFGMMGIEWFAHPWELGPRKAKEHLFTSDSWDAQEAWRLGMVNHVVAVDALDGFVLDMASRIAAKPAFALKLAKEAVNRCVDTGQQATAIDSVFALHHLCHQHNQLLFGQLMDPTNAPSFLRKPDR</sequence>
<dbReference type="CDD" id="cd06558">
    <property type="entry name" value="crotonase-like"/>
    <property type="match status" value="1"/>
</dbReference>
<name>A0ABS7PZI9_9SPHN</name>
<dbReference type="PANTHER" id="PTHR11941">
    <property type="entry name" value="ENOYL-COA HYDRATASE-RELATED"/>
    <property type="match status" value="1"/>
</dbReference>
<dbReference type="EMBL" id="JAINVV010000012">
    <property type="protein sequence ID" value="MBY8825404.1"/>
    <property type="molecule type" value="Genomic_DNA"/>
</dbReference>